<protein>
    <submittedName>
        <fullName evidence="1">Uncharacterized protein</fullName>
    </submittedName>
</protein>
<dbReference type="OrthoDB" id="4491390at2759"/>
<gene>
    <name evidence="1" type="ORF">PDIG_04060</name>
</gene>
<dbReference type="InParanoid" id="K9H264"/>
<evidence type="ECO:0000313" key="1">
    <source>
        <dbReference type="EMBL" id="EKV19246.1"/>
    </source>
</evidence>
<name>K9H264_PEND2</name>
<organism evidence="1 2">
    <name type="scientific">Penicillium digitatum (strain PHI26 / CECT 20796)</name>
    <name type="common">Green mold</name>
    <dbReference type="NCBI Taxonomy" id="1170229"/>
    <lineage>
        <taxon>Eukaryota</taxon>
        <taxon>Fungi</taxon>
        <taxon>Dikarya</taxon>
        <taxon>Ascomycota</taxon>
        <taxon>Pezizomycotina</taxon>
        <taxon>Eurotiomycetes</taxon>
        <taxon>Eurotiomycetidae</taxon>
        <taxon>Eurotiales</taxon>
        <taxon>Aspergillaceae</taxon>
        <taxon>Penicillium</taxon>
    </lineage>
</organism>
<dbReference type="Proteomes" id="UP000009882">
    <property type="component" value="Unassembled WGS sequence"/>
</dbReference>
<sequence>MKRHISKLPPSQHRALVGESRSSFEDWQQETISVGFFDSVVYLPDTFDLFVYLAKHHDGDGIHPIDLRSIGQSFWMFRFYKYSVLLGLHK</sequence>
<proteinExistence type="predicted"/>
<evidence type="ECO:0000313" key="2">
    <source>
        <dbReference type="Proteomes" id="UP000009882"/>
    </source>
</evidence>
<accession>K9H264</accession>
<reference evidence="2" key="1">
    <citation type="journal article" date="2012" name="BMC Genomics">
        <title>Genome sequence of the necrotrophic fungus Penicillium digitatum, the main postharvest pathogen of citrus.</title>
        <authorList>
            <person name="Marcet-Houben M."/>
            <person name="Ballester A.-R."/>
            <person name="de la Fuente B."/>
            <person name="Harries E."/>
            <person name="Marcos J.F."/>
            <person name="Gonzalez-Candelas L."/>
            <person name="Gabaldon T."/>
        </authorList>
    </citation>
    <scope>NUCLEOTIDE SEQUENCE [LARGE SCALE GENOMIC DNA]</scope>
    <source>
        <strain evidence="2">PHI26 / CECT 20796</strain>
    </source>
</reference>
<keyword evidence="2" id="KW-1185">Reference proteome</keyword>
<dbReference type="AlphaFoldDB" id="K9H264"/>
<dbReference type="EMBL" id="AKCT01000025">
    <property type="protein sequence ID" value="EKV19246.1"/>
    <property type="molecule type" value="Genomic_DNA"/>
</dbReference>
<comment type="caution">
    <text evidence="1">The sequence shown here is derived from an EMBL/GenBank/DDBJ whole genome shotgun (WGS) entry which is preliminary data.</text>
</comment>
<dbReference type="HOGENOM" id="CLU_2441549_0_0_1"/>